<dbReference type="EMBL" id="CADEAL010000598">
    <property type="protein sequence ID" value="CAB1422615.1"/>
    <property type="molecule type" value="Genomic_DNA"/>
</dbReference>
<organism evidence="2 3">
    <name type="scientific">Pleuronectes platessa</name>
    <name type="common">European plaice</name>
    <dbReference type="NCBI Taxonomy" id="8262"/>
    <lineage>
        <taxon>Eukaryota</taxon>
        <taxon>Metazoa</taxon>
        <taxon>Chordata</taxon>
        <taxon>Craniata</taxon>
        <taxon>Vertebrata</taxon>
        <taxon>Euteleostomi</taxon>
        <taxon>Actinopterygii</taxon>
        <taxon>Neopterygii</taxon>
        <taxon>Teleostei</taxon>
        <taxon>Neoteleostei</taxon>
        <taxon>Acanthomorphata</taxon>
        <taxon>Carangaria</taxon>
        <taxon>Pleuronectiformes</taxon>
        <taxon>Pleuronectoidei</taxon>
        <taxon>Pleuronectidae</taxon>
        <taxon>Pleuronectes</taxon>
    </lineage>
</organism>
<reference evidence="2" key="1">
    <citation type="submission" date="2020-03" db="EMBL/GenBank/DDBJ databases">
        <authorList>
            <person name="Weist P."/>
        </authorList>
    </citation>
    <scope>NUCLEOTIDE SEQUENCE</scope>
</reference>
<feature type="region of interest" description="Disordered" evidence="1">
    <location>
        <begin position="115"/>
        <end position="135"/>
    </location>
</feature>
<evidence type="ECO:0000313" key="3">
    <source>
        <dbReference type="Proteomes" id="UP001153269"/>
    </source>
</evidence>
<dbReference type="Proteomes" id="UP001153269">
    <property type="component" value="Unassembled WGS sequence"/>
</dbReference>
<protein>
    <submittedName>
        <fullName evidence="2">Uncharacterized protein</fullName>
    </submittedName>
</protein>
<keyword evidence="3" id="KW-1185">Reference proteome</keyword>
<comment type="caution">
    <text evidence="2">The sequence shown here is derived from an EMBL/GenBank/DDBJ whole genome shotgun (WGS) entry which is preliminary data.</text>
</comment>
<dbReference type="AlphaFoldDB" id="A0A9N7U0T9"/>
<gene>
    <name evidence="2" type="ORF">PLEPLA_LOCUS10532</name>
</gene>
<sequence length="135" mass="15642">MLQDPEPAQLQHPEDQKVKVTSFCPFRKEMNKDRADDLLLVQGQLKVTFQEQIKQPETREPINPCYHGAVDLKRAEQLIRKQGRNLGLSGEDELLENRWILYLLRLHCDKLSLKKPPGAEAANHLQRPIPTDKKQ</sequence>
<evidence type="ECO:0000256" key="1">
    <source>
        <dbReference type="SAM" id="MobiDB-lite"/>
    </source>
</evidence>
<evidence type="ECO:0000313" key="2">
    <source>
        <dbReference type="EMBL" id="CAB1422615.1"/>
    </source>
</evidence>
<accession>A0A9N7U0T9</accession>
<proteinExistence type="predicted"/>
<name>A0A9N7U0T9_PLEPL</name>